<dbReference type="Gene3D" id="2.60.40.10">
    <property type="entry name" value="Immunoglobulins"/>
    <property type="match status" value="2"/>
</dbReference>
<evidence type="ECO:0000256" key="26">
    <source>
        <dbReference type="PIRSR" id="PIRSR000666-3"/>
    </source>
</evidence>
<dbReference type="InterPro" id="IPR016257">
    <property type="entry name" value="Tyr_kinase_ephrin_rcpt"/>
</dbReference>
<dbReference type="InterPro" id="IPR008266">
    <property type="entry name" value="Tyr_kinase_AS"/>
</dbReference>
<keyword evidence="18" id="KW-0325">Glycoprotein</keyword>
<dbReference type="Ensembl" id="ENSOKIT00005061224.1">
    <property type="protein sequence ID" value="ENSOKIP00005057599.1"/>
    <property type="gene ID" value="ENSOKIG00005024637.1"/>
</dbReference>
<dbReference type="InterPro" id="IPR011009">
    <property type="entry name" value="Kinase-like_dom_sf"/>
</dbReference>
<feature type="binding site" evidence="25 27">
    <location>
        <position position="566"/>
    </location>
    <ligand>
        <name>ATP</name>
        <dbReference type="ChEBI" id="CHEBI:30616"/>
    </ligand>
</feature>
<dbReference type="FunFam" id="2.60.40.10:FF:000041">
    <property type="entry name" value="ephrin type-A receptor 3"/>
    <property type="match status" value="1"/>
</dbReference>
<dbReference type="Gene3D" id="1.10.510.10">
    <property type="entry name" value="Transferase(Phosphotransferase) domain 1"/>
    <property type="match status" value="1"/>
</dbReference>
<dbReference type="FunFam" id="1.10.150.50:FF:000001">
    <property type="entry name" value="Ephrin type-A receptor 5"/>
    <property type="match status" value="1"/>
</dbReference>
<comment type="subunit">
    <text evidence="20">Heterotetramer upon binding of the ligand. The heterotetramer is composed of an ephrin dimer and a receptor dimer. Oligomerization is probably required to induce biological responses.</text>
</comment>
<keyword evidence="33" id="KW-1185">Reference proteome</keyword>
<dbReference type="InterPro" id="IPR017441">
    <property type="entry name" value="Protein_kinase_ATP_BS"/>
</dbReference>
<dbReference type="PROSITE" id="PS00107">
    <property type="entry name" value="PROTEIN_KINASE_ATP"/>
    <property type="match status" value="1"/>
</dbReference>
<keyword evidence="16" id="KW-0829">Tyrosine-protein kinase</keyword>
<evidence type="ECO:0000256" key="10">
    <source>
        <dbReference type="ARBA" id="ARBA00022741"/>
    </source>
</evidence>
<dbReference type="SUPFAM" id="SSF57184">
    <property type="entry name" value="Growth factor receptor domain"/>
    <property type="match status" value="1"/>
</dbReference>
<dbReference type="InterPro" id="IPR001245">
    <property type="entry name" value="Ser-Thr/Tyr_kinase_cat_dom"/>
</dbReference>
<keyword evidence="26" id="KW-1015">Disulfide bond</keyword>
<dbReference type="GO" id="GO:0005524">
    <property type="term" value="F:ATP binding"/>
    <property type="evidence" value="ECO:0007669"/>
    <property type="project" value="UniProtKB-UniRule"/>
</dbReference>
<evidence type="ECO:0000256" key="17">
    <source>
        <dbReference type="ARBA" id="ARBA00023170"/>
    </source>
</evidence>
<dbReference type="CDD" id="cd00063">
    <property type="entry name" value="FN3"/>
    <property type="match status" value="2"/>
</dbReference>
<dbReference type="Pfam" id="PF25599">
    <property type="entry name" value="Ephrin_CRD"/>
    <property type="match status" value="1"/>
</dbReference>
<feature type="disulfide bond" evidence="26">
    <location>
        <begin position="10"/>
        <end position="128"/>
    </location>
</feature>
<dbReference type="Gene3D" id="3.30.200.20">
    <property type="entry name" value="Phosphorylase Kinase, domain 1"/>
    <property type="match status" value="1"/>
</dbReference>
<dbReference type="PRINTS" id="PR00109">
    <property type="entry name" value="TYRKINASE"/>
</dbReference>
<evidence type="ECO:0000313" key="32">
    <source>
        <dbReference type="Ensembl" id="ENSOKIP00005057599.1"/>
    </source>
</evidence>
<dbReference type="PROSITE" id="PS00791">
    <property type="entry name" value="RECEPTOR_TYR_KIN_V_2"/>
    <property type="match status" value="1"/>
</dbReference>
<dbReference type="PIRSF" id="PIRSF000666">
    <property type="entry name" value="TyrPK_ephrin_receptor"/>
    <property type="match status" value="1"/>
</dbReference>
<feature type="domain" description="Protein kinase" evidence="28">
    <location>
        <begin position="534"/>
        <end position="797"/>
    </location>
</feature>
<organism evidence="32 33">
    <name type="scientific">Oncorhynchus kisutch</name>
    <name type="common">Coho salmon</name>
    <name type="synonym">Salmo kisutch</name>
    <dbReference type="NCBI Taxonomy" id="8019"/>
    <lineage>
        <taxon>Eukaryota</taxon>
        <taxon>Metazoa</taxon>
        <taxon>Chordata</taxon>
        <taxon>Craniata</taxon>
        <taxon>Vertebrata</taxon>
        <taxon>Euteleostomi</taxon>
        <taxon>Actinopterygii</taxon>
        <taxon>Neopterygii</taxon>
        <taxon>Teleostei</taxon>
        <taxon>Protacanthopterygii</taxon>
        <taxon>Salmoniformes</taxon>
        <taxon>Salmonidae</taxon>
        <taxon>Salmoninae</taxon>
        <taxon>Oncorhynchus</taxon>
    </lineage>
</organism>
<dbReference type="Pfam" id="PF00041">
    <property type="entry name" value="fn3"/>
    <property type="match status" value="2"/>
</dbReference>
<dbReference type="InterPro" id="IPR001660">
    <property type="entry name" value="SAM"/>
</dbReference>
<keyword evidence="14" id="KW-1133">Transmembrane helix</keyword>
<dbReference type="Gene3D" id="2.60.40.1770">
    <property type="entry name" value="ephrin a2 ectodomain"/>
    <property type="match status" value="1"/>
</dbReference>
<keyword evidence="4" id="KW-0217">Developmental protein</keyword>
<dbReference type="InterPro" id="IPR013761">
    <property type="entry name" value="SAM/pointed_sf"/>
</dbReference>
<evidence type="ECO:0000256" key="7">
    <source>
        <dbReference type="ARBA" id="ARBA00022679"/>
    </source>
</evidence>
<dbReference type="PROSITE" id="PS00790">
    <property type="entry name" value="RECEPTOR_TYR_KIN_V_1"/>
    <property type="match status" value="1"/>
</dbReference>
<dbReference type="GeneTree" id="ENSGT00940000158024"/>
<comment type="function">
    <text evidence="23">Receptor tyrosine kinase which binds promiscuously transmembrane ephrin-B family ligands residing on adjacent cells, leading to contact-dependent bidirectional signaling into neighboring cells. The signaling pathway downstream of the receptor is referred to as forward signaling while the signaling pathway downstream of the ephrin ligand is referred to as reverse signaling. Together with its cognate ligand/functional ligand EFNB2 is involved in the regulation of cell adhesion and cell migration, and plays a central role in heart morphogenesis, angiogenesis and blood vessel remodeling and permeability. EPHB4-mediated forward signaling controls cellular repulsion and segregation from EFNB2-expressing cells. Involved in somitogenesis.</text>
</comment>
<keyword evidence="19" id="KW-0966">Cell projection</keyword>
<evidence type="ECO:0000313" key="33">
    <source>
        <dbReference type="Proteomes" id="UP000694557"/>
    </source>
</evidence>
<dbReference type="Gene3D" id="2.60.120.260">
    <property type="entry name" value="Galactose-binding domain-like"/>
    <property type="match status" value="1"/>
</dbReference>
<dbReference type="AlphaFoldDB" id="A0A8C7HH04"/>
<dbReference type="SMART" id="SM00454">
    <property type="entry name" value="SAM"/>
    <property type="match status" value="1"/>
</dbReference>
<dbReference type="FunFam" id="1.10.510.10:FF:000015">
    <property type="entry name" value="Ephrin type-B receptor 2"/>
    <property type="match status" value="1"/>
</dbReference>
<keyword evidence="12 25" id="KW-0067">ATP-binding</keyword>
<keyword evidence="13" id="KW-0524">Neurogenesis</keyword>
<dbReference type="PROSITE" id="PS51550">
    <property type="entry name" value="EPH_LBD"/>
    <property type="match status" value="1"/>
</dbReference>
<sequence length="901" mass="99915">MNPIRTYQVCNVRESNQNNWLRSDFIPRKDVLRVYVEMKFTVRDCNSIPNIPGSCKETFNLFYYESDSDSATETSPFWMENPYVKVDTIAPDESFSMLESGRVNTKVRSFGPLSKVGFYLAFQDLGACMSLISVRVFYKKCSTTIANFAVFPETATGAEATSLVIAPGTCVSNALEVSVPLKLYCNGDGEWMVPVGSCTCANGFEPAMKDTHCQACSPGTFKSKQGEGFCTPCPPNSRTSSGAASLCSCRNGYYRSDTDSPDNACTTIPSAPRSVISNVNETYLVLEWSEPRDSGGRGDIFYNIICKKCLPERGMCSRCDDNVDISPRHLGLTQRRVAVRNLQAHTQYSFEIQAVNGVSNKSPYTPQFSAVNITTNQAAPSAVPTVHLIGATASTMSLSWLPPEKPNGIILDYEIKYHEKGEAIAHTMTAQRSSARIEGLKTGTPYVVQVRARTVAGYGRYSSPTDFSDPEKSLQEQLPLIVGSATASLVFIIAVVVIAIICLSEHIVYIDPFTYEDPNEAIREFAKEIDISCVKIEEVIGAGEFGEVCRGRCKLPGRREIIVAIKTLKVGYTDRQRRDFLSEASIMGQFDHPNIIRLEGVVTKSRPVMIVTEFMENGALDSFLRLNDGQFTVIQLVGMLRGIAAGMKYLSDMNYVHRDLAARNILVNSNLVCKVSDFGLSRFLEDDATDPTYTSSLGGKIPIRWTAPEAIAYRKFTSASDVWSYGIVMWEVMSYGERPYWDMSNQDVINAVEQDYRLPPPMDCPTALHQLMLDCWVKERNLRPKFSQIVATLDKLIRNAASLKVVTSSTQSSGASQPLLDRCVPDYTTFTTVGDWLDAIKMSRYRDNFLNAGFASFDLVAQMTAEDLLRIGVTLAGHQKKILGSIQDMRLQMNQTLPVQV</sequence>
<evidence type="ECO:0000256" key="24">
    <source>
        <dbReference type="PIRSR" id="PIRSR000666-1"/>
    </source>
</evidence>
<feature type="active site" description="Proton acceptor" evidence="24">
    <location>
        <position position="659"/>
    </location>
</feature>
<dbReference type="Proteomes" id="UP000694557">
    <property type="component" value="Unassembled WGS sequence"/>
</dbReference>
<dbReference type="SUPFAM" id="SSF47769">
    <property type="entry name" value="SAM/Pointed domain"/>
    <property type="match status" value="1"/>
</dbReference>
<keyword evidence="6" id="KW-0597">Phosphoprotein</keyword>
<keyword evidence="10 25" id="KW-0547">Nucleotide-binding</keyword>
<comment type="subcellular location">
    <subcellularLocation>
        <location evidence="1">Cell membrane</location>
        <topology evidence="1">Single-pass type I membrane protein</topology>
    </subcellularLocation>
    <subcellularLocation>
        <location evidence="2">Cell projection</location>
        <location evidence="2">Dendrite</location>
    </subcellularLocation>
</comment>
<evidence type="ECO:0000256" key="15">
    <source>
        <dbReference type="ARBA" id="ARBA00023136"/>
    </source>
</evidence>
<dbReference type="SMART" id="SM00615">
    <property type="entry name" value="EPH_lbd"/>
    <property type="match status" value="1"/>
</dbReference>
<evidence type="ECO:0000256" key="2">
    <source>
        <dbReference type="ARBA" id="ARBA00004279"/>
    </source>
</evidence>
<evidence type="ECO:0000259" key="29">
    <source>
        <dbReference type="PROSITE" id="PS50105"/>
    </source>
</evidence>
<evidence type="ECO:0000256" key="16">
    <source>
        <dbReference type="ARBA" id="ARBA00023137"/>
    </source>
</evidence>
<dbReference type="InterPro" id="IPR003961">
    <property type="entry name" value="FN3_dom"/>
</dbReference>
<evidence type="ECO:0000259" key="31">
    <source>
        <dbReference type="PROSITE" id="PS51550"/>
    </source>
</evidence>
<feature type="domain" description="Fibronectin type-III" evidence="30">
    <location>
        <begin position="268"/>
        <end position="378"/>
    </location>
</feature>
<evidence type="ECO:0000256" key="21">
    <source>
        <dbReference type="ARBA" id="ARBA00040789"/>
    </source>
</evidence>
<evidence type="ECO:0000256" key="11">
    <source>
        <dbReference type="ARBA" id="ARBA00022777"/>
    </source>
</evidence>
<keyword evidence="7" id="KW-0808">Transferase</keyword>
<evidence type="ECO:0000256" key="4">
    <source>
        <dbReference type="ARBA" id="ARBA00022473"/>
    </source>
</evidence>
<dbReference type="FunFam" id="2.60.40.1770:FF:000001">
    <property type="entry name" value="Ephrin type-A receptor 5"/>
    <property type="match status" value="1"/>
</dbReference>
<dbReference type="FunFam" id="2.60.40.10:FF:000520">
    <property type="entry name" value="ephrin type-B receptor 3"/>
    <property type="match status" value="1"/>
</dbReference>
<name>A0A8C7HH04_ONCKI</name>
<evidence type="ECO:0000256" key="14">
    <source>
        <dbReference type="ARBA" id="ARBA00022989"/>
    </source>
</evidence>
<dbReference type="GO" id="GO:0007411">
    <property type="term" value="P:axon guidance"/>
    <property type="evidence" value="ECO:0007669"/>
    <property type="project" value="TreeGrafter"/>
</dbReference>
<feature type="domain" description="Fibronectin type-III" evidence="30">
    <location>
        <begin position="379"/>
        <end position="472"/>
    </location>
</feature>
<evidence type="ECO:0000256" key="5">
    <source>
        <dbReference type="ARBA" id="ARBA00022475"/>
    </source>
</evidence>
<dbReference type="InterPro" id="IPR008979">
    <property type="entry name" value="Galactose-bd-like_sf"/>
</dbReference>
<dbReference type="InterPro" id="IPR009030">
    <property type="entry name" value="Growth_fac_rcpt_cys_sf"/>
</dbReference>
<keyword evidence="15" id="KW-0472">Membrane</keyword>
<evidence type="ECO:0000256" key="13">
    <source>
        <dbReference type="ARBA" id="ARBA00022902"/>
    </source>
</evidence>
<dbReference type="GO" id="GO:0030425">
    <property type="term" value="C:dendrite"/>
    <property type="evidence" value="ECO:0007669"/>
    <property type="project" value="UniProtKB-SubCell"/>
</dbReference>
<evidence type="ECO:0000256" key="9">
    <source>
        <dbReference type="ARBA" id="ARBA00022737"/>
    </source>
</evidence>
<evidence type="ECO:0000256" key="22">
    <source>
        <dbReference type="ARBA" id="ARBA00051243"/>
    </source>
</evidence>
<dbReference type="PANTHER" id="PTHR46877:SF6">
    <property type="entry name" value="EPHRIN TYPE-B RECEPTOR 3"/>
    <property type="match status" value="1"/>
</dbReference>
<feature type="domain" description="SAM" evidence="29">
    <location>
        <begin position="828"/>
        <end position="892"/>
    </location>
</feature>
<evidence type="ECO:0000256" key="23">
    <source>
        <dbReference type="ARBA" id="ARBA00055965"/>
    </source>
</evidence>
<keyword evidence="17" id="KW-0675">Receptor</keyword>
<evidence type="ECO:0000256" key="18">
    <source>
        <dbReference type="ARBA" id="ARBA00023180"/>
    </source>
</evidence>
<evidence type="ECO:0000256" key="19">
    <source>
        <dbReference type="ARBA" id="ARBA00023273"/>
    </source>
</evidence>
<comment type="catalytic activity">
    <reaction evidence="22">
        <text>L-tyrosyl-[protein] + ATP = O-phospho-L-tyrosyl-[protein] + ADP + H(+)</text>
        <dbReference type="Rhea" id="RHEA:10596"/>
        <dbReference type="Rhea" id="RHEA-COMP:10136"/>
        <dbReference type="Rhea" id="RHEA-COMP:20101"/>
        <dbReference type="ChEBI" id="CHEBI:15378"/>
        <dbReference type="ChEBI" id="CHEBI:30616"/>
        <dbReference type="ChEBI" id="CHEBI:46858"/>
        <dbReference type="ChEBI" id="CHEBI:61978"/>
        <dbReference type="ChEBI" id="CHEBI:456216"/>
        <dbReference type="EC" id="2.7.10.1"/>
    </reaction>
</comment>
<dbReference type="InterPro" id="IPR013783">
    <property type="entry name" value="Ig-like_fold"/>
</dbReference>
<dbReference type="InterPro" id="IPR000719">
    <property type="entry name" value="Prot_kinase_dom"/>
</dbReference>
<dbReference type="PROSITE" id="PS50853">
    <property type="entry name" value="FN3"/>
    <property type="match status" value="2"/>
</dbReference>
<keyword evidence="9" id="KW-0677">Repeat</keyword>
<dbReference type="GO" id="GO:0005886">
    <property type="term" value="C:plasma membrane"/>
    <property type="evidence" value="ECO:0007669"/>
    <property type="project" value="UniProtKB-SubCell"/>
</dbReference>
<keyword evidence="11" id="KW-0418">Kinase</keyword>
<evidence type="ECO:0000259" key="28">
    <source>
        <dbReference type="PROSITE" id="PS50011"/>
    </source>
</evidence>
<dbReference type="InterPro" id="IPR036116">
    <property type="entry name" value="FN3_sf"/>
</dbReference>
<accession>A0A8C7HH04</accession>
<dbReference type="SUPFAM" id="SSF49265">
    <property type="entry name" value="Fibronectin type III"/>
    <property type="match status" value="1"/>
</dbReference>
<dbReference type="Pfam" id="PF00536">
    <property type="entry name" value="SAM_1"/>
    <property type="match status" value="1"/>
</dbReference>
<evidence type="ECO:0000256" key="3">
    <source>
        <dbReference type="ARBA" id="ARBA00011902"/>
    </source>
</evidence>
<proteinExistence type="predicted"/>
<evidence type="ECO:0000259" key="30">
    <source>
        <dbReference type="PROSITE" id="PS50853"/>
    </source>
</evidence>
<dbReference type="Gene3D" id="2.10.50.10">
    <property type="entry name" value="Tumor Necrosis Factor Receptor, subunit A, domain 2"/>
    <property type="match status" value="1"/>
</dbReference>
<dbReference type="InterPro" id="IPR001426">
    <property type="entry name" value="Tyr_kinase_rcpt_V_CS"/>
</dbReference>
<dbReference type="Pfam" id="PF01404">
    <property type="entry name" value="Ephrin_lbd"/>
    <property type="match status" value="1"/>
</dbReference>
<dbReference type="InterPro" id="IPR050449">
    <property type="entry name" value="Ephrin_rcpt_TKs"/>
</dbReference>
<dbReference type="GO" id="GO:0005005">
    <property type="term" value="F:transmembrane-ephrin receptor activity"/>
    <property type="evidence" value="ECO:0007669"/>
    <property type="project" value="TreeGrafter"/>
</dbReference>
<dbReference type="EC" id="2.7.10.1" evidence="3"/>
<dbReference type="PRINTS" id="PR00014">
    <property type="entry name" value="FNTYPEIII"/>
</dbReference>
<dbReference type="SMART" id="SM01411">
    <property type="entry name" value="Ephrin_rec_like"/>
    <property type="match status" value="1"/>
</dbReference>
<reference evidence="32" key="2">
    <citation type="submission" date="2025-09" db="UniProtKB">
        <authorList>
            <consortium name="Ensembl"/>
        </authorList>
    </citation>
    <scope>IDENTIFICATION</scope>
</reference>
<dbReference type="PROSITE" id="PS50011">
    <property type="entry name" value="PROTEIN_KINASE_DOM"/>
    <property type="match status" value="1"/>
</dbReference>
<evidence type="ECO:0000256" key="25">
    <source>
        <dbReference type="PIRSR" id="PIRSR000666-2"/>
    </source>
</evidence>
<feature type="disulfide bond" evidence="26">
    <location>
        <begin position="45"/>
        <end position="55"/>
    </location>
</feature>
<evidence type="ECO:0000256" key="6">
    <source>
        <dbReference type="ARBA" id="ARBA00022553"/>
    </source>
</evidence>
<dbReference type="Gene3D" id="1.10.150.50">
    <property type="entry name" value="Transcription Factor, Ets-1"/>
    <property type="match status" value="1"/>
</dbReference>
<evidence type="ECO:0000256" key="1">
    <source>
        <dbReference type="ARBA" id="ARBA00004251"/>
    </source>
</evidence>
<dbReference type="SMART" id="SM00060">
    <property type="entry name" value="FN3"/>
    <property type="match status" value="2"/>
</dbReference>
<dbReference type="SUPFAM" id="SSF56112">
    <property type="entry name" value="Protein kinase-like (PK-like)"/>
    <property type="match status" value="1"/>
</dbReference>
<dbReference type="InterPro" id="IPR001090">
    <property type="entry name" value="Ephrin_rcpt_lig-bd_dom"/>
</dbReference>
<dbReference type="CDD" id="cd05065">
    <property type="entry name" value="PTKc_EphR_B"/>
    <property type="match status" value="1"/>
</dbReference>
<protein>
    <recommendedName>
        <fullName evidence="21">Ephrin type-B receptor 3</fullName>
        <ecNumber evidence="3">2.7.10.1</ecNumber>
    </recommendedName>
</protein>
<dbReference type="Pfam" id="PF07714">
    <property type="entry name" value="PK_Tyr_Ser-Thr"/>
    <property type="match status" value="1"/>
</dbReference>
<dbReference type="PROSITE" id="PS00109">
    <property type="entry name" value="PROTEIN_KINASE_TYR"/>
    <property type="match status" value="1"/>
</dbReference>
<keyword evidence="5" id="KW-1003">Cell membrane</keyword>
<dbReference type="InterPro" id="IPR027936">
    <property type="entry name" value="Eph_TM"/>
</dbReference>
<dbReference type="InterPro" id="IPR020635">
    <property type="entry name" value="Tyr_kinase_cat_dom"/>
</dbReference>
<evidence type="ECO:0000256" key="20">
    <source>
        <dbReference type="ARBA" id="ARBA00038546"/>
    </source>
</evidence>
<dbReference type="FunFam" id="2.10.50.10:FF:000001">
    <property type="entry name" value="Ephrin type-A receptor 5"/>
    <property type="match status" value="1"/>
</dbReference>
<evidence type="ECO:0000256" key="12">
    <source>
        <dbReference type="ARBA" id="ARBA00022840"/>
    </source>
</evidence>
<dbReference type="PANTHER" id="PTHR46877">
    <property type="entry name" value="EPH RECEPTOR A5"/>
    <property type="match status" value="1"/>
</dbReference>
<dbReference type="Pfam" id="PF14575">
    <property type="entry name" value="EphA2_TM"/>
    <property type="match status" value="1"/>
</dbReference>
<gene>
    <name evidence="32" type="primary">EPHB3</name>
</gene>
<evidence type="ECO:0000256" key="8">
    <source>
        <dbReference type="ARBA" id="ARBA00022692"/>
    </source>
</evidence>
<evidence type="ECO:0000256" key="27">
    <source>
        <dbReference type="PROSITE-ProRule" id="PRU10141"/>
    </source>
</evidence>
<feature type="domain" description="Eph LBD" evidence="31">
    <location>
        <begin position="1"/>
        <end position="146"/>
    </location>
</feature>
<feature type="binding site" evidence="25">
    <location>
        <begin position="540"/>
        <end position="548"/>
    </location>
    <ligand>
        <name>ATP</name>
        <dbReference type="ChEBI" id="CHEBI:30616"/>
    </ligand>
</feature>
<keyword evidence="8" id="KW-0812">Transmembrane</keyword>
<reference evidence="32" key="1">
    <citation type="submission" date="2025-08" db="UniProtKB">
        <authorList>
            <consortium name="Ensembl"/>
        </authorList>
    </citation>
    <scope>IDENTIFICATION</scope>
</reference>
<dbReference type="SUPFAM" id="SSF49785">
    <property type="entry name" value="Galactose-binding domain-like"/>
    <property type="match status" value="1"/>
</dbReference>
<dbReference type="FunFam" id="3.30.200.20:FF:000001">
    <property type="entry name" value="Ephrin type-A receptor 5"/>
    <property type="match status" value="1"/>
</dbReference>
<dbReference type="SMART" id="SM00219">
    <property type="entry name" value="TyrKc"/>
    <property type="match status" value="1"/>
</dbReference>
<dbReference type="PROSITE" id="PS50105">
    <property type="entry name" value="SAM_DOMAIN"/>
    <property type="match status" value="1"/>
</dbReference>